<feature type="region of interest" description="Disordered" evidence="1">
    <location>
        <begin position="350"/>
        <end position="389"/>
    </location>
</feature>
<dbReference type="PANTHER" id="PTHR36452:SF1">
    <property type="entry name" value="DUF2461 DOMAIN-CONTAINING PROTEIN"/>
    <property type="match status" value="1"/>
</dbReference>
<feature type="compositionally biased region" description="Acidic residues" evidence="1">
    <location>
        <begin position="81"/>
        <end position="93"/>
    </location>
</feature>
<reference evidence="2 3" key="1">
    <citation type="journal article" date="2020" name="ISME J.">
        <title>Uncovering the hidden diversity of litter-decomposition mechanisms in mushroom-forming fungi.</title>
        <authorList>
            <person name="Floudas D."/>
            <person name="Bentzer J."/>
            <person name="Ahren D."/>
            <person name="Johansson T."/>
            <person name="Persson P."/>
            <person name="Tunlid A."/>
        </authorList>
    </citation>
    <scope>NUCLEOTIDE SEQUENCE [LARGE SCALE GENOMIC DNA]</scope>
    <source>
        <strain evidence="2 3">CBS 291.85</strain>
    </source>
</reference>
<dbReference type="Pfam" id="PF09365">
    <property type="entry name" value="DUF2461"/>
    <property type="match status" value="1"/>
</dbReference>
<feature type="compositionally biased region" description="Basic and acidic residues" evidence="1">
    <location>
        <begin position="70"/>
        <end position="79"/>
    </location>
</feature>
<protein>
    <submittedName>
        <fullName evidence="2">Uncharacterized protein</fullName>
    </submittedName>
</protein>
<keyword evidence="3" id="KW-1185">Reference proteome</keyword>
<comment type="caution">
    <text evidence="2">The sequence shown here is derived from an EMBL/GenBank/DDBJ whole genome shotgun (WGS) entry which is preliminary data.</text>
</comment>
<feature type="compositionally biased region" description="Acidic residues" evidence="1">
    <location>
        <begin position="53"/>
        <end position="69"/>
    </location>
</feature>
<sequence>MLHQQIMSTRSSRASAAKSPSKASPRKSRPSNKRKAKDEEIEVDLGDGAGDADGVDDDADAYDEEEGEHVEEKKRKAYDSDALDEDSDFEDANADAGRKRKRKVVKPPKKAARTPRKKRKVKKDEEDQENEDEDVVDLKDGQEIVGEVVQAPKTGRVPPGQISKNTFNFLSQLAKPECNDREWFKLHGRSRSSSSAITSIAHITSEPVYRLAEKEWKDFVDSFTEVLMEVNDHIPLLPAKDVAHRIDRDIRFSNDKIPYKRSFSASFSRSGRKGIFAVFRPGGQSLLAAGLWCPGKNELATIRSNLLRSSARLRRVISHPDFVKFFGEPKPDPKGDRQNIFGGEDELKVAPKGVDKGHNLNDLLTLHDDDDDNGEDEDDGGEDGEEGEE</sequence>
<gene>
    <name evidence="2" type="ORF">D9758_017989</name>
</gene>
<feature type="region of interest" description="Disordered" evidence="1">
    <location>
        <begin position="1"/>
        <end position="135"/>
    </location>
</feature>
<feature type="compositionally biased region" description="Basic and acidic residues" evidence="1">
    <location>
        <begin position="350"/>
        <end position="359"/>
    </location>
</feature>
<evidence type="ECO:0000313" key="3">
    <source>
        <dbReference type="Proteomes" id="UP000559256"/>
    </source>
</evidence>
<feature type="compositionally biased region" description="Basic residues" evidence="1">
    <location>
        <begin position="24"/>
        <end position="35"/>
    </location>
</feature>
<organism evidence="2 3">
    <name type="scientific">Tetrapyrgos nigripes</name>
    <dbReference type="NCBI Taxonomy" id="182062"/>
    <lineage>
        <taxon>Eukaryota</taxon>
        <taxon>Fungi</taxon>
        <taxon>Dikarya</taxon>
        <taxon>Basidiomycota</taxon>
        <taxon>Agaricomycotina</taxon>
        <taxon>Agaricomycetes</taxon>
        <taxon>Agaricomycetidae</taxon>
        <taxon>Agaricales</taxon>
        <taxon>Marasmiineae</taxon>
        <taxon>Marasmiaceae</taxon>
        <taxon>Tetrapyrgos</taxon>
    </lineage>
</organism>
<dbReference type="Proteomes" id="UP000559256">
    <property type="component" value="Unassembled WGS sequence"/>
</dbReference>
<accession>A0A8H5BTX2</accession>
<feature type="compositionally biased region" description="Basic residues" evidence="1">
    <location>
        <begin position="98"/>
        <end position="121"/>
    </location>
</feature>
<dbReference type="EMBL" id="JAACJM010000364">
    <property type="protein sequence ID" value="KAF5328297.1"/>
    <property type="molecule type" value="Genomic_DNA"/>
</dbReference>
<feature type="compositionally biased region" description="Acidic residues" evidence="1">
    <location>
        <begin position="126"/>
        <end position="135"/>
    </location>
</feature>
<dbReference type="AlphaFoldDB" id="A0A8H5BTX2"/>
<dbReference type="PANTHER" id="PTHR36452">
    <property type="entry name" value="CHROMOSOME 12, WHOLE GENOME SHOTGUN SEQUENCE"/>
    <property type="match status" value="1"/>
</dbReference>
<proteinExistence type="predicted"/>
<dbReference type="OrthoDB" id="2537769at2759"/>
<feature type="compositionally biased region" description="Acidic residues" evidence="1">
    <location>
        <begin position="368"/>
        <end position="389"/>
    </location>
</feature>
<evidence type="ECO:0000256" key="1">
    <source>
        <dbReference type="SAM" id="MobiDB-lite"/>
    </source>
</evidence>
<dbReference type="InterPro" id="IPR012808">
    <property type="entry name" value="CHP02453"/>
</dbReference>
<evidence type="ECO:0000313" key="2">
    <source>
        <dbReference type="EMBL" id="KAF5328297.1"/>
    </source>
</evidence>
<name>A0A8H5BTX2_9AGAR</name>
<feature type="compositionally biased region" description="Low complexity" evidence="1">
    <location>
        <begin position="10"/>
        <end position="23"/>
    </location>
</feature>